<dbReference type="RefSeq" id="WP_142453628.1">
    <property type="nucleotide sequence ID" value="NZ_FXTP01000004.1"/>
</dbReference>
<proteinExistence type="predicted"/>
<name>A0A521BYJ7_9BACT</name>
<feature type="signal peptide" evidence="1">
    <location>
        <begin position="1"/>
        <end position="23"/>
    </location>
</feature>
<evidence type="ECO:0000256" key="1">
    <source>
        <dbReference type="SAM" id="SignalP"/>
    </source>
</evidence>
<dbReference type="AlphaFoldDB" id="A0A521BYJ7"/>
<evidence type="ECO:0000313" key="2">
    <source>
        <dbReference type="EMBL" id="SMO52268.1"/>
    </source>
</evidence>
<reference evidence="2 3" key="1">
    <citation type="submission" date="2017-05" db="EMBL/GenBank/DDBJ databases">
        <authorList>
            <person name="Varghese N."/>
            <person name="Submissions S."/>
        </authorList>
    </citation>
    <scope>NUCLEOTIDE SEQUENCE [LARGE SCALE GENOMIC DNA]</scope>
    <source>
        <strain evidence="2 3">DSM 21985</strain>
    </source>
</reference>
<dbReference type="PROSITE" id="PS51257">
    <property type="entry name" value="PROKAR_LIPOPROTEIN"/>
    <property type="match status" value="1"/>
</dbReference>
<gene>
    <name evidence="2" type="ORF">SAMN06265219_1048</name>
</gene>
<organism evidence="2 3">
    <name type="scientific">Gracilimonas mengyeensis</name>
    <dbReference type="NCBI Taxonomy" id="1302730"/>
    <lineage>
        <taxon>Bacteria</taxon>
        <taxon>Pseudomonadati</taxon>
        <taxon>Balneolota</taxon>
        <taxon>Balneolia</taxon>
        <taxon>Balneolales</taxon>
        <taxon>Balneolaceae</taxon>
        <taxon>Gracilimonas</taxon>
    </lineage>
</organism>
<dbReference type="OrthoDB" id="9815657at2"/>
<feature type="chain" id="PRO_5021702164" evidence="1">
    <location>
        <begin position="24"/>
        <end position="121"/>
    </location>
</feature>
<dbReference type="EMBL" id="FXTP01000004">
    <property type="protein sequence ID" value="SMO52268.1"/>
    <property type="molecule type" value="Genomic_DNA"/>
</dbReference>
<keyword evidence="3" id="KW-1185">Reference proteome</keyword>
<dbReference type="Proteomes" id="UP000317557">
    <property type="component" value="Unassembled WGS sequence"/>
</dbReference>
<accession>A0A521BYJ7</accession>
<protein>
    <submittedName>
        <fullName evidence="2">Uncharacterized protein</fullName>
    </submittedName>
</protein>
<keyword evidence="1" id="KW-0732">Signal</keyword>
<evidence type="ECO:0000313" key="3">
    <source>
        <dbReference type="Proteomes" id="UP000317557"/>
    </source>
</evidence>
<sequence length="121" mass="13460">MKRTFPINLLLFFALLIGITSCSENTLGPKDYAGVYTAKKIGQNVTIPLTIFKTTDGRIEIETQWLSNGMQTVSAKLDDKKFSFNQEVWGEQIVGSGTFKKGTISIIYQAQGNTYRIIASQ</sequence>